<comment type="cofactor">
    <cofactor evidence="2">
        <name>Mg(2+)</name>
        <dbReference type="ChEBI" id="CHEBI:18420"/>
    </cofactor>
</comment>
<organism evidence="8 9">
    <name type="scientific">Cyprinus carpio</name>
    <name type="common">Common carp</name>
    <dbReference type="NCBI Taxonomy" id="7962"/>
    <lineage>
        <taxon>Eukaryota</taxon>
        <taxon>Metazoa</taxon>
        <taxon>Chordata</taxon>
        <taxon>Craniata</taxon>
        <taxon>Vertebrata</taxon>
        <taxon>Euteleostomi</taxon>
        <taxon>Actinopterygii</taxon>
        <taxon>Neopterygii</taxon>
        <taxon>Teleostei</taxon>
        <taxon>Ostariophysi</taxon>
        <taxon>Cypriniformes</taxon>
        <taxon>Cyprinidae</taxon>
        <taxon>Cyprininae</taxon>
        <taxon>Cyprinus</taxon>
    </lineage>
</organism>
<feature type="compositionally biased region" description="Acidic residues" evidence="6">
    <location>
        <begin position="172"/>
        <end position="191"/>
    </location>
</feature>
<evidence type="ECO:0000256" key="6">
    <source>
        <dbReference type="SAM" id="MobiDB-lite"/>
    </source>
</evidence>
<dbReference type="GO" id="GO:0008195">
    <property type="term" value="F:phosphatidate phosphatase activity"/>
    <property type="evidence" value="ECO:0007669"/>
    <property type="project" value="UniProtKB-EC"/>
</dbReference>
<dbReference type="InterPro" id="IPR031315">
    <property type="entry name" value="LNS2/PITP"/>
</dbReference>
<accession>A0A8C1J5X2</accession>
<evidence type="ECO:0000256" key="2">
    <source>
        <dbReference type="ARBA" id="ARBA00001946"/>
    </source>
</evidence>
<feature type="region of interest" description="Disordered" evidence="6">
    <location>
        <begin position="496"/>
        <end position="519"/>
    </location>
</feature>
<dbReference type="InterPro" id="IPR007651">
    <property type="entry name" value="Lipin_N"/>
</dbReference>
<dbReference type="GO" id="GO:0005634">
    <property type="term" value="C:nucleus"/>
    <property type="evidence" value="ECO:0007669"/>
    <property type="project" value="TreeGrafter"/>
</dbReference>
<feature type="compositionally biased region" description="Polar residues" evidence="6">
    <location>
        <begin position="127"/>
        <end position="140"/>
    </location>
</feature>
<dbReference type="PANTHER" id="PTHR12181:SF10">
    <property type="entry name" value="PHOSPHATIDATE PHOSPHATASE LPIN1"/>
    <property type="match status" value="1"/>
</dbReference>
<comment type="similarity">
    <text evidence="3">Belongs to the lipin family.</text>
</comment>
<comment type="catalytic activity">
    <reaction evidence="1">
        <text>a 1,2-diacyl-sn-glycero-3-phosphate + H2O = a 1,2-diacyl-sn-glycerol + phosphate</text>
        <dbReference type="Rhea" id="RHEA:27429"/>
        <dbReference type="ChEBI" id="CHEBI:15377"/>
        <dbReference type="ChEBI" id="CHEBI:17815"/>
        <dbReference type="ChEBI" id="CHEBI:43474"/>
        <dbReference type="ChEBI" id="CHEBI:58608"/>
        <dbReference type="EC" id="3.1.3.4"/>
    </reaction>
    <physiologicalReaction direction="left-to-right" evidence="1">
        <dbReference type="Rhea" id="RHEA:27430"/>
    </physiologicalReaction>
</comment>
<proteinExistence type="inferred from homology"/>
<keyword evidence="5" id="KW-0378">Hydrolase</keyword>
<sequence length="799" mass="89950">MNYVGQLAGQVFVQVKELYRGLNPATLSGCIDVIVVRQPDGTLQCSPFHVRFGKMGVLRSREKVVDIEINGEPVSLHMKLGENGEAFFVKETESDEEMVPSHLATSPIISEGSALMQAQVGKGMSRLSESGTGTSIQTLGPMQAPGDSSLMKKRRKRRRKSQVDSIKREDNGDFSEDDDMFPIDMSSDDDTAAAGSRSEQIVDMEKVFYLISYITHDFRVILKLYLSFFLPWNTKADILNNVHATLLYTEGVKHQKNIFLQKGGTVLELMPLARQTLHPRKKVCNFLCYSYKAKRIWLIFKTSNATLHQFLDKRSRHLGSDGVYLDDITELEPEVAALYFPKRYILTSTSLRGGADPRSANQSPQSVGSSGMDSGVDSFSDQLGDLPHIAISLCGGLSENREITRGKRTTISYQEFADNPSIIDDPNLVVKIGNKYYNWTTAAPIVLAMQVFQKPLPKATVENIMKEKMPKKGGRWWFSWRGRNKSSKSVCLLKDESSSSEDDSAGAKQNPVSNQSEVLHSTGGHCYRKTLRLSSEELASLHLKDGPNDVVFSVTTQYQGTCRCEGIIYLWNWDDKIVISDIDGTITRSDTLGHILPTLGKDWTHQGIARLYHRVSQNGYKFMYCSARAIGMADMTRGYLHWVNERGTMLPMGPVLLSPSSLFSAFHREVIEKKPEKFKIECLTDIKNLFYPNTEPFYAAFGNRATDVYSYKEVGVPLNRIFTVNPKGELIQEHAKTNISSYERLCEVVDHVFPLLIRGNTTDFPCSDTFSQFTFWREQLPEVEKQDQHAEQQAAERTN</sequence>
<evidence type="ECO:0000256" key="5">
    <source>
        <dbReference type="ARBA" id="ARBA00022801"/>
    </source>
</evidence>
<feature type="region of interest" description="Disordered" evidence="6">
    <location>
        <begin position="352"/>
        <end position="375"/>
    </location>
</feature>
<dbReference type="GO" id="GO:0009062">
    <property type="term" value="P:fatty acid catabolic process"/>
    <property type="evidence" value="ECO:0007669"/>
    <property type="project" value="TreeGrafter"/>
</dbReference>
<evidence type="ECO:0000313" key="8">
    <source>
        <dbReference type="Ensembl" id="ENSCCRP00010027796.1"/>
    </source>
</evidence>
<dbReference type="Pfam" id="PF08235">
    <property type="entry name" value="LNS2"/>
    <property type="match status" value="1"/>
</dbReference>
<dbReference type="InterPro" id="IPR013209">
    <property type="entry name" value="LNS2"/>
</dbReference>
<dbReference type="AlphaFoldDB" id="A0A8C1J5X2"/>
<feature type="compositionally biased region" description="Polar residues" evidence="6">
    <location>
        <begin position="510"/>
        <end position="519"/>
    </location>
</feature>
<evidence type="ECO:0000259" key="7">
    <source>
        <dbReference type="SMART" id="SM00775"/>
    </source>
</evidence>
<dbReference type="GO" id="GO:0045944">
    <property type="term" value="P:positive regulation of transcription by RNA polymerase II"/>
    <property type="evidence" value="ECO:0007669"/>
    <property type="project" value="TreeGrafter"/>
</dbReference>
<feature type="compositionally biased region" description="Basic and acidic residues" evidence="6">
    <location>
        <begin position="161"/>
        <end position="171"/>
    </location>
</feature>
<dbReference type="SUPFAM" id="SSF56784">
    <property type="entry name" value="HAD-like"/>
    <property type="match status" value="1"/>
</dbReference>
<dbReference type="InterPro" id="IPR036412">
    <property type="entry name" value="HAD-like_sf"/>
</dbReference>
<name>A0A8C1J5X2_CYPCA</name>
<dbReference type="SMART" id="SM00775">
    <property type="entry name" value="LNS2"/>
    <property type="match status" value="1"/>
</dbReference>
<dbReference type="GO" id="GO:0005741">
    <property type="term" value="C:mitochondrial outer membrane"/>
    <property type="evidence" value="ECO:0007669"/>
    <property type="project" value="TreeGrafter"/>
</dbReference>
<protein>
    <recommendedName>
        <fullName evidence="4">phosphatidate phosphatase</fullName>
        <ecNumber evidence="4">3.1.3.4</ecNumber>
    </recommendedName>
</protein>
<feature type="region of interest" description="Disordered" evidence="6">
    <location>
        <begin position="121"/>
        <end position="196"/>
    </location>
</feature>
<keyword evidence="9" id="KW-1185">Reference proteome</keyword>
<dbReference type="Proteomes" id="UP000694427">
    <property type="component" value="Unplaced"/>
</dbReference>
<dbReference type="Pfam" id="PF04571">
    <property type="entry name" value="Lipin_N"/>
    <property type="match status" value="1"/>
</dbReference>
<reference evidence="8" key="1">
    <citation type="submission" date="2025-08" db="UniProtKB">
        <authorList>
            <consortium name="Ensembl"/>
        </authorList>
    </citation>
    <scope>IDENTIFICATION</scope>
</reference>
<dbReference type="InterPro" id="IPR026058">
    <property type="entry name" value="LIPIN"/>
</dbReference>
<evidence type="ECO:0000256" key="3">
    <source>
        <dbReference type="ARBA" id="ARBA00005476"/>
    </source>
</evidence>
<dbReference type="Ensembl" id="ENSCCRT00010030492.1">
    <property type="protein sequence ID" value="ENSCCRP00010027796.1"/>
    <property type="gene ID" value="ENSCCRG00010011695.1"/>
</dbReference>
<dbReference type="Pfam" id="PF16876">
    <property type="entry name" value="Lipin_mid"/>
    <property type="match status" value="1"/>
</dbReference>
<dbReference type="PANTHER" id="PTHR12181">
    <property type="entry name" value="LIPIN"/>
    <property type="match status" value="1"/>
</dbReference>
<dbReference type="GO" id="GO:0032869">
    <property type="term" value="P:cellular response to insulin stimulus"/>
    <property type="evidence" value="ECO:0007669"/>
    <property type="project" value="TreeGrafter"/>
</dbReference>
<evidence type="ECO:0000256" key="4">
    <source>
        <dbReference type="ARBA" id="ARBA00012638"/>
    </source>
</evidence>
<dbReference type="EC" id="3.1.3.4" evidence="4"/>
<dbReference type="GO" id="GO:0019432">
    <property type="term" value="P:triglyceride biosynthetic process"/>
    <property type="evidence" value="ECO:0007669"/>
    <property type="project" value="TreeGrafter"/>
</dbReference>
<feature type="domain" description="LNS2/PITP" evidence="7">
    <location>
        <begin position="577"/>
        <end position="733"/>
    </location>
</feature>
<evidence type="ECO:0000313" key="9">
    <source>
        <dbReference type="Proteomes" id="UP000694427"/>
    </source>
</evidence>
<feature type="compositionally biased region" description="Basic residues" evidence="6">
    <location>
        <begin position="151"/>
        <end position="160"/>
    </location>
</feature>
<evidence type="ECO:0000256" key="1">
    <source>
        <dbReference type="ARBA" id="ARBA00001180"/>
    </source>
</evidence>
<dbReference type="GO" id="GO:0003713">
    <property type="term" value="F:transcription coactivator activity"/>
    <property type="evidence" value="ECO:0007669"/>
    <property type="project" value="TreeGrafter"/>
</dbReference>
<feature type="compositionally biased region" description="Low complexity" evidence="6">
    <location>
        <begin position="366"/>
        <end position="375"/>
    </location>
</feature>
<dbReference type="InterPro" id="IPR031703">
    <property type="entry name" value="Lipin_mid"/>
</dbReference>
<reference evidence="8" key="2">
    <citation type="submission" date="2025-09" db="UniProtKB">
        <authorList>
            <consortium name="Ensembl"/>
        </authorList>
    </citation>
    <scope>IDENTIFICATION</scope>
</reference>